<dbReference type="Proteomes" id="UP000255233">
    <property type="component" value="Unassembled WGS sequence"/>
</dbReference>
<keyword evidence="2" id="KW-1185">Reference proteome</keyword>
<evidence type="ECO:0000313" key="2">
    <source>
        <dbReference type="Proteomes" id="UP000255233"/>
    </source>
</evidence>
<dbReference type="Pfam" id="PF11013">
    <property type="entry name" value="DUF2851"/>
    <property type="match status" value="1"/>
</dbReference>
<dbReference type="AlphaFoldDB" id="A0A379MSE7"/>
<dbReference type="InterPro" id="IPR021272">
    <property type="entry name" value="DUF2851"/>
</dbReference>
<organism evidence="1 2">
    <name type="scientific">Rikenella microfusus</name>
    <dbReference type="NCBI Taxonomy" id="28139"/>
    <lineage>
        <taxon>Bacteria</taxon>
        <taxon>Pseudomonadati</taxon>
        <taxon>Bacteroidota</taxon>
        <taxon>Bacteroidia</taxon>
        <taxon>Bacteroidales</taxon>
        <taxon>Rikenellaceae</taxon>
        <taxon>Rikenella</taxon>
    </lineage>
</organism>
<sequence>MTDSQKRDLIALVWGHRLFRDSDIAAPEQAVCVENPGYAPEAGPGEAVTPGPDFTNAAVRYGDSLLCGAVRIDSRSSLWRESGAMTDPAFDPVLFHVVGQRDRVLVRDGREVRTLILTPAAEMEALYGQMLDEAVRGGTGCAGFFATLPGVQQEQILSRLTAERLRRKTAEVEAIRRSLGGCWDETAYVCYLRSLGMGGQKRSYEALARSVPLRCLVRCAGDVRQAEALLMGQSGYLNVASASDPKIRELQDIYLTLKKEYGLLRPIVSWAGAGVRPASLPPAMLSHAAALLARVPVLSDSLKAASERGMAALRDLFGSAETGISPAKTDLRIINFVIPLLTAMGRDTGDAQLQERALGLYEEVAPEANRYTRLWQEAFNLRSASDSQAVIQLCTEYCGRGGCAKCPVGTLRLVRLWKKLR</sequence>
<proteinExistence type="predicted"/>
<dbReference type="RefSeq" id="WP_027290282.1">
    <property type="nucleotide sequence ID" value="NZ_UGVL01000001.1"/>
</dbReference>
<protein>
    <submittedName>
        <fullName evidence="1">Protein of uncharacterized function (DUF2851)</fullName>
    </submittedName>
</protein>
<dbReference type="EMBL" id="UGVL01000001">
    <property type="protein sequence ID" value="SUE33820.1"/>
    <property type="molecule type" value="Genomic_DNA"/>
</dbReference>
<accession>A0A379MSE7</accession>
<dbReference type="STRING" id="880526.GCA_000427365_00415"/>
<evidence type="ECO:0000313" key="1">
    <source>
        <dbReference type="EMBL" id="SUE33820.1"/>
    </source>
</evidence>
<name>A0A379MSE7_9BACT</name>
<reference evidence="1 2" key="1">
    <citation type="submission" date="2018-06" db="EMBL/GenBank/DDBJ databases">
        <authorList>
            <consortium name="Pathogen Informatics"/>
            <person name="Doyle S."/>
        </authorList>
    </citation>
    <scope>NUCLEOTIDE SEQUENCE [LARGE SCALE GENOMIC DNA]</scope>
    <source>
        <strain evidence="1 2">NCTC11190</strain>
    </source>
</reference>
<gene>
    <name evidence="1" type="ORF">NCTC11190_01032</name>
</gene>
<dbReference type="OrthoDB" id="1005072at2"/>